<dbReference type="GO" id="GO:0009289">
    <property type="term" value="C:pilus"/>
    <property type="evidence" value="ECO:0007669"/>
    <property type="project" value="InterPro"/>
</dbReference>
<dbReference type="SUPFAM" id="SSF49401">
    <property type="entry name" value="Bacterial adhesins"/>
    <property type="match status" value="1"/>
</dbReference>
<dbReference type="EMBL" id="DAARSK010000054">
    <property type="protein sequence ID" value="HAE3750287.1"/>
    <property type="molecule type" value="Genomic_DNA"/>
</dbReference>
<keyword evidence="1" id="KW-0732">Signal</keyword>
<reference evidence="2" key="1">
    <citation type="journal article" date="2018" name="Genome Biol.">
        <title>SKESA: strategic k-mer extension for scrupulous assemblies.</title>
        <authorList>
            <person name="Souvorov A."/>
            <person name="Agarwala R."/>
            <person name="Lipman D.J."/>
        </authorList>
    </citation>
    <scope>NUCLEOTIDE SEQUENCE</scope>
    <source>
        <strain evidence="2">13-1325</strain>
    </source>
</reference>
<name>A0A730EES9_SALON</name>
<feature type="signal peptide" evidence="1">
    <location>
        <begin position="1"/>
        <end position="23"/>
    </location>
</feature>
<evidence type="ECO:0000313" key="2">
    <source>
        <dbReference type="EMBL" id="HAE3750287.1"/>
    </source>
</evidence>
<dbReference type="GO" id="GO:0007155">
    <property type="term" value="P:cell adhesion"/>
    <property type="evidence" value="ECO:0007669"/>
    <property type="project" value="InterPro"/>
</dbReference>
<reference evidence="2" key="2">
    <citation type="submission" date="2018-07" db="EMBL/GenBank/DDBJ databases">
        <authorList>
            <consortium name="NCBI Pathogen Detection Project"/>
        </authorList>
    </citation>
    <scope>NUCLEOTIDE SEQUENCE</scope>
    <source>
        <strain evidence="2">13-1325</strain>
    </source>
</reference>
<feature type="chain" id="PRO_5028347230" evidence="1">
    <location>
        <begin position="24"/>
        <end position="181"/>
    </location>
</feature>
<evidence type="ECO:0000256" key="1">
    <source>
        <dbReference type="SAM" id="SignalP"/>
    </source>
</evidence>
<proteinExistence type="predicted"/>
<comment type="caution">
    <text evidence="2">The sequence shown here is derived from an EMBL/GenBank/DDBJ whole genome shotgun (WGS) entry which is preliminary data.</text>
</comment>
<organism evidence="2">
    <name type="scientific">Salmonella oranienberg</name>
    <dbReference type="NCBI Taxonomy" id="28147"/>
    <lineage>
        <taxon>Bacteria</taxon>
        <taxon>Pseudomonadati</taxon>
        <taxon>Pseudomonadota</taxon>
        <taxon>Gammaproteobacteria</taxon>
        <taxon>Enterobacterales</taxon>
        <taxon>Enterobacteriaceae</taxon>
        <taxon>Salmonella</taxon>
    </lineage>
</organism>
<protein>
    <submittedName>
        <fullName evidence="2">Type 1 fimbrial protein</fullName>
    </submittedName>
</protein>
<gene>
    <name evidence="2" type="ORF">G4A15_004878</name>
</gene>
<dbReference type="InterPro" id="IPR036937">
    <property type="entry name" value="Adhesion_dom_fimbrial_sf"/>
</dbReference>
<dbReference type="InterPro" id="IPR008966">
    <property type="entry name" value="Adhesion_dom_sf"/>
</dbReference>
<dbReference type="AlphaFoldDB" id="A0A730EES9"/>
<sequence>MKNTKRLFLLGAIMAVMSSSAFADTTGTQTFKANIVANTCTIANLNQTFDLGAILKDDASLKNGKTYHQAHFDITGCDASVTKAVMIPTFDQVKGSESYGFAQNKGTAVVDAEWTQNTPGATNENTAHTNYLMSGKKVTVSLVNGGVQFIVGFNMNAGDHKSSNVKVGTLDYPLTLTFDFV</sequence>
<accession>A0A730EES9</accession>
<dbReference type="Gene3D" id="2.60.40.1090">
    <property type="entry name" value="Fimbrial-type adhesion domain"/>
    <property type="match status" value="1"/>
</dbReference>